<evidence type="ECO:0000313" key="10">
    <source>
        <dbReference type="Proteomes" id="UP000632125"/>
    </source>
</evidence>
<evidence type="ECO:0000256" key="5">
    <source>
        <dbReference type="ARBA" id="ARBA00022840"/>
    </source>
</evidence>
<dbReference type="EMBL" id="JACXIY010000010">
    <property type="protein sequence ID" value="MBD2868498.1"/>
    <property type="molecule type" value="Genomic_DNA"/>
</dbReference>
<name>A0A927CI33_9BACL</name>
<dbReference type="InterPro" id="IPR037051">
    <property type="entry name" value="4-carb_acid_sugar_kinase_N_sf"/>
</dbReference>
<dbReference type="Proteomes" id="UP000632125">
    <property type="component" value="Unassembled WGS sequence"/>
</dbReference>
<evidence type="ECO:0000259" key="8">
    <source>
        <dbReference type="Pfam" id="PF17042"/>
    </source>
</evidence>
<keyword evidence="10" id="KW-1185">Reference proteome</keyword>
<dbReference type="Gene3D" id="3.40.50.10840">
    <property type="entry name" value="Putative sugar-binding, N-terminal domain"/>
    <property type="match status" value="1"/>
</dbReference>
<evidence type="ECO:0000256" key="1">
    <source>
        <dbReference type="ARBA" id="ARBA00005715"/>
    </source>
</evidence>
<evidence type="ECO:0000256" key="3">
    <source>
        <dbReference type="ARBA" id="ARBA00022741"/>
    </source>
</evidence>
<comment type="similarity">
    <text evidence="1">Belongs to the four-carbon acid sugar kinase family.</text>
</comment>
<accession>A0A927CI33</accession>
<organism evidence="9 10">
    <name type="scientific">Paenibacillus arenilitoris</name>
    <dbReference type="NCBI Taxonomy" id="2772299"/>
    <lineage>
        <taxon>Bacteria</taxon>
        <taxon>Bacillati</taxon>
        <taxon>Bacillota</taxon>
        <taxon>Bacilli</taxon>
        <taxon>Bacillales</taxon>
        <taxon>Paenibacillaceae</taxon>
        <taxon>Paenibacillus</taxon>
    </lineage>
</organism>
<dbReference type="InterPro" id="IPR042213">
    <property type="entry name" value="NBD_C_sf"/>
</dbReference>
<dbReference type="InterPro" id="IPR010737">
    <property type="entry name" value="4-carb_acid_sugar_kinase_N"/>
</dbReference>
<dbReference type="Pfam" id="PF07005">
    <property type="entry name" value="SBD_N"/>
    <property type="match status" value="1"/>
</dbReference>
<evidence type="ECO:0000259" key="7">
    <source>
        <dbReference type="Pfam" id="PF07005"/>
    </source>
</evidence>
<keyword evidence="3" id="KW-0547">Nucleotide-binding</keyword>
<gene>
    <name evidence="9" type="ORF">IDH41_07910</name>
</gene>
<keyword evidence="4 9" id="KW-0418">Kinase</keyword>
<proteinExistence type="inferred from homology"/>
<comment type="caution">
    <text evidence="9">The sequence shown here is derived from an EMBL/GenBank/DDBJ whole genome shotgun (WGS) entry which is preliminary data.</text>
</comment>
<feature type="domain" description="Four-carbon acid sugar kinase N-terminal" evidence="7">
    <location>
        <begin position="15"/>
        <end position="261"/>
    </location>
</feature>
<evidence type="ECO:0000256" key="6">
    <source>
        <dbReference type="ARBA" id="ARBA00023277"/>
    </source>
</evidence>
<keyword evidence="6" id="KW-0119">Carbohydrate metabolism</keyword>
<dbReference type="AlphaFoldDB" id="A0A927CI33"/>
<dbReference type="InterPro" id="IPR031475">
    <property type="entry name" value="NBD_C"/>
</dbReference>
<evidence type="ECO:0000313" key="9">
    <source>
        <dbReference type="EMBL" id="MBD2868498.1"/>
    </source>
</evidence>
<keyword evidence="2" id="KW-0808">Transferase</keyword>
<dbReference type="Pfam" id="PF17042">
    <property type="entry name" value="NBD_C"/>
    <property type="match status" value="1"/>
</dbReference>
<evidence type="ECO:0000256" key="2">
    <source>
        <dbReference type="ARBA" id="ARBA00022679"/>
    </source>
</evidence>
<evidence type="ECO:0000256" key="4">
    <source>
        <dbReference type="ARBA" id="ARBA00022777"/>
    </source>
</evidence>
<dbReference type="GO" id="GO:0016301">
    <property type="term" value="F:kinase activity"/>
    <property type="evidence" value="ECO:0007669"/>
    <property type="project" value="UniProtKB-KW"/>
</dbReference>
<dbReference type="Gene3D" id="3.40.980.20">
    <property type="entry name" value="Four-carbon acid sugar kinase, nucleotide binding domain"/>
    <property type="match status" value="1"/>
</dbReference>
<feature type="domain" description="Four-carbon acid sugar kinase nucleotide binding" evidence="8">
    <location>
        <begin position="288"/>
        <end position="461"/>
    </location>
</feature>
<dbReference type="GO" id="GO:0005524">
    <property type="term" value="F:ATP binding"/>
    <property type="evidence" value="ECO:0007669"/>
    <property type="project" value="UniProtKB-KW"/>
</dbReference>
<sequence length="470" mass="51247">MNGSGARMPMKERLICYYGDDFTGSTDAMEALAMNGVATVLFLEPPSAELLAERFPNVQGFGVAGVSRSMTPETMERELRPALELLKSYGTAVVHYKICSTFDSSPRAGSIGKVLELAREIYSESRYVPIVAGVPILKRYTVFGHHFAAAGADGETYRLDRHPTMSRHPVTPMPESDLRLHLRRQTDLPVALMELPALEGEAGEVAARLERRLSDKETAAVLFDVLDESRLEAAGRLIWREASDRRTGLFVIGSSGVEYALTSHWASEGLIDRDAVHWQAAGEADQLLVVSGSCSPVTQAQIERALAQGYAGIQMPVQDWLVPERAEASRRSLLKRVLPLVEEGRNVILYSAIGPEDPAIEALRTDMRARGLEPADSGRLIGMQLGRLTREILQATGLRRILIAGGDTSGYVTRELGIYAMSCMSAIVPGGPLCRCYAEDPRMDGLQLSLKGGQVGGADYFERVRRGGPS</sequence>
<reference evidence="9" key="1">
    <citation type="submission" date="2020-09" db="EMBL/GenBank/DDBJ databases">
        <title>A novel bacterium of genus Paenibacillus, isolated from South China Sea.</title>
        <authorList>
            <person name="Huang H."/>
            <person name="Mo K."/>
            <person name="Hu Y."/>
        </authorList>
    </citation>
    <scope>NUCLEOTIDE SEQUENCE</scope>
    <source>
        <strain evidence="9">IB182493</strain>
    </source>
</reference>
<keyword evidence="5" id="KW-0067">ATP-binding</keyword>
<dbReference type="SUPFAM" id="SSF142764">
    <property type="entry name" value="YgbK-like"/>
    <property type="match status" value="1"/>
</dbReference>
<protein>
    <submittedName>
        <fullName evidence="9">Four-carbon acid sugar kinase family protein</fullName>
    </submittedName>
</protein>